<feature type="domain" description="Integrin beta N-terminal" evidence="2">
    <location>
        <begin position="25"/>
        <end position="49"/>
    </location>
</feature>
<feature type="chain" id="PRO_5014441107" evidence="1">
    <location>
        <begin position="21"/>
        <end position="49"/>
    </location>
</feature>
<dbReference type="AlphaFoldDB" id="A0A2J8MN42"/>
<dbReference type="Gene3D" id="3.30.1680.10">
    <property type="entry name" value="ligand-binding face of the semaphorins, domain 2"/>
    <property type="match status" value="1"/>
</dbReference>
<evidence type="ECO:0000259" key="2">
    <source>
        <dbReference type="Pfam" id="PF17205"/>
    </source>
</evidence>
<organism evidence="3 4">
    <name type="scientific">Pan troglodytes</name>
    <name type="common">Chimpanzee</name>
    <dbReference type="NCBI Taxonomy" id="9598"/>
    <lineage>
        <taxon>Eukaryota</taxon>
        <taxon>Metazoa</taxon>
        <taxon>Chordata</taxon>
        <taxon>Craniata</taxon>
        <taxon>Vertebrata</taxon>
        <taxon>Euteleostomi</taxon>
        <taxon>Mammalia</taxon>
        <taxon>Eutheria</taxon>
        <taxon>Euarchontoglires</taxon>
        <taxon>Primates</taxon>
        <taxon>Haplorrhini</taxon>
        <taxon>Catarrhini</taxon>
        <taxon>Hominidae</taxon>
        <taxon>Pan</taxon>
    </lineage>
</organism>
<dbReference type="Pfam" id="PF17205">
    <property type="entry name" value="PSI_integrin"/>
    <property type="match status" value="1"/>
</dbReference>
<protein>
    <submittedName>
        <fullName evidence="3">ITGB1 isoform 10</fullName>
    </submittedName>
</protein>
<accession>A0A2J8MN42</accession>
<gene>
    <name evidence="3" type="ORF">CK820_G0018786</name>
</gene>
<comment type="caution">
    <text evidence="3">The sequence shown here is derived from an EMBL/GenBank/DDBJ whole genome shotgun (WGS) entry which is preliminary data.</text>
</comment>
<proteinExistence type="predicted"/>
<dbReference type="SUPFAM" id="SSF103575">
    <property type="entry name" value="Plexin repeat"/>
    <property type="match status" value="1"/>
</dbReference>
<name>A0A2J8MN42_PANTR</name>
<reference evidence="3 4" key="1">
    <citation type="submission" date="2017-12" db="EMBL/GenBank/DDBJ databases">
        <title>High-resolution comparative analysis of great ape genomes.</title>
        <authorList>
            <person name="Pollen A."/>
            <person name="Hastie A."/>
            <person name="Hormozdiari F."/>
            <person name="Dougherty M."/>
            <person name="Liu R."/>
            <person name="Chaisson M."/>
            <person name="Hoppe E."/>
            <person name="Hill C."/>
            <person name="Pang A."/>
            <person name="Hillier L."/>
            <person name="Baker C."/>
            <person name="Armstrong J."/>
            <person name="Shendure J."/>
            <person name="Paten B."/>
            <person name="Wilson R."/>
            <person name="Chao H."/>
            <person name="Schneider V."/>
            <person name="Ventura M."/>
            <person name="Kronenberg Z."/>
            <person name="Murali S."/>
            <person name="Gordon D."/>
            <person name="Cantsilieris S."/>
            <person name="Munson K."/>
            <person name="Nelson B."/>
            <person name="Raja A."/>
            <person name="Underwood J."/>
            <person name="Diekhans M."/>
            <person name="Fiddes I."/>
            <person name="Haussler D."/>
            <person name="Eichler E."/>
        </authorList>
    </citation>
    <scope>NUCLEOTIDE SEQUENCE [LARGE SCALE GENOMIC DNA]</scope>
    <source>
        <strain evidence="3">Yerkes chimp pedigree #C0471</strain>
    </source>
</reference>
<evidence type="ECO:0000313" key="3">
    <source>
        <dbReference type="EMBL" id="PNI60931.1"/>
    </source>
</evidence>
<dbReference type="EMBL" id="NBAG03000250">
    <property type="protein sequence ID" value="PNI60931.1"/>
    <property type="molecule type" value="Genomic_DNA"/>
</dbReference>
<evidence type="ECO:0000313" key="4">
    <source>
        <dbReference type="Proteomes" id="UP000236370"/>
    </source>
</evidence>
<feature type="non-terminal residue" evidence="3">
    <location>
        <position position="49"/>
    </location>
</feature>
<keyword evidence="1" id="KW-0732">Signal</keyword>
<dbReference type="Proteomes" id="UP000236370">
    <property type="component" value="Unassembled WGS sequence"/>
</dbReference>
<feature type="signal peptide" evidence="1">
    <location>
        <begin position="1"/>
        <end position="20"/>
    </location>
</feature>
<dbReference type="InterPro" id="IPR033760">
    <property type="entry name" value="Integrin_beta_N"/>
</dbReference>
<evidence type="ECO:0000256" key="1">
    <source>
        <dbReference type="SAM" id="SignalP"/>
    </source>
</evidence>
<sequence length="49" mass="5353">MNLRPIFWIGLISSVCCVFAQTDENRCLKANAKSCGECIQAGPNCGWCT</sequence>